<evidence type="ECO:0000256" key="6">
    <source>
        <dbReference type="SAM" id="MobiDB-lite"/>
    </source>
</evidence>
<keyword evidence="4 5" id="KW-0408">Iron</keyword>
<comment type="similarity">
    <text evidence="1">Belongs to the carotenoid oxygenase family.</text>
</comment>
<dbReference type="GO" id="GO:0009570">
    <property type="term" value="C:chloroplast stroma"/>
    <property type="evidence" value="ECO:0007669"/>
    <property type="project" value="TreeGrafter"/>
</dbReference>
<feature type="binding site" evidence="5">
    <location>
        <position position="415"/>
    </location>
    <ligand>
        <name>Fe cation</name>
        <dbReference type="ChEBI" id="CHEBI:24875"/>
        <note>catalytic</note>
    </ligand>
</feature>
<comment type="cofactor">
    <cofactor evidence="5">
        <name>Fe(2+)</name>
        <dbReference type="ChEBI" id="CHEBI:29033"/>
    </cofactor>
    <text evidence="5">Binds 1 Fe(2+) ion per subunit.</text>
</comment>
<dbReference type="GO" id="GO:0010436">
    <property type="term" value="F:carotenoid dioxygenase activity"/>
    <property type="evidence" value="ECO:0007669"/>
    <property type="project" value="TreeGrafter"/>
</dbReference>
<dbReference type="EMBL" id="EF085149">
    <property type="protein sequence ID" value="ABK24456.1"/>
    <property type="molecule type" value="mRNA"/>
</dbReference>
<evidence type="ECO:0000256" key="3">
    <source>
        <dbReference type="ARBA" id="ARBA00022964"/>
    </source>
</evidence>
<evidence type="ECO:0000256" key="4">
    <source>
        <dbReference type="ARBA" id="ARBA00023004"/>
    </source>
</evidence>
<dbReference type="PANTHER" id="PTHR10543">
    <property type="entry name" value="BETA-CAROTENE DIOXYGENASE"/>
    <property type="match status" value="1"/>
</dbReference>
<keyword evidence="3" id="KW-0223">Dioxygenase</keyword>
<evidence type="ECO:0000313" key="7">
    <source>
        <dbReference type="EMBL" id="ABK24456.1"/>
    </source>
</evidence>
<keyword evidence="3" id="KW-0560">Oxidoreductase</keyword>
<accession>A9NUZ5</accession>
<reference evidence="7" key="1">
    <citation type="journal article" date="2008" name="BMC Genomics">
        <title>A conifer genomics resource of 200,000 spruce (Picea spp.) ESTs and 6,464 high-quality, sequence-finished full-length cDNAs for Sitka spruce (Picea sitchensis).</title>
        <authorList>
            <person name="Ralph S.G."/>
            <person name="Chun H.J."/>
            <person name="Kolosova N."/>
            <person name="Cooper D."/>
            <person name="Oddy C."/>
            <person name="Ritland C.E."/>
            <person name="Kirkpatrick R."/>
            <person name="Moore R."/>
            <person name="Barber S."/>
            <person name="Holt R.A."/>
            <person name="Jones S.J."/>
            <person name="Marra M.A."/>
            <person name="Douglas C.J."/>
            <person name="Ritland K."/>
            <person name="Bohlmann J."/>
        </authorList>
    </citation>
    <scope>NUCLEOTIDE SEQUENCE</scope>
    <source>
        <tissue evidence="7">Green portion of the leader tissue</tissue>
    </source>
</reference>
<feature type="compositionally biased region" description="Polar residues" evidence="6">
    <location>
        <begin position="58"/>
        <end position="86"/>
    </location>
</feature>
<dbReference type="InterPro" id="IPR004294">
    <property type="entry name" value="Carotenoid_Oase"/>
</dbReference>
<proteinExistence type="evidence at transcript level"/>
<feature type="region of interest" description="Disordered" evidence="6">
    <location>
        <begin position="45"/>
        <end position="86"/>
    </location>
</feature>
<feature type="binding site" evidence="5">
    <location>
        <position position="300"/>
    </location>
    <ligand>
        <name>Fe cation</name>
        <dbReference type="ChEBI" id="CHEBI:24875"/>
        <note>catalytic</note>
    </ligand>
</feature>
<dbReference type="GO" id="GO:0016121">
    <property type="term" value="P:carotene catabolic process"/>
    <property type="evidence" value="ECO:0007669"/>
    <property type="project" value="TreeGrafter"/>
</dbReference>
<name>A9NUZ5_PICSI</name>
<feature type="binding site" evidence="5">
    <location>
        <position position="599"/>
    </location>
    <ligand>
        <name>Fe cation</name>
        <dbReference type="ChEBI" id="CHEBI:24875"/>
        <note>catalytic</note>
    </ligand>
</feature>
<feature type="binding site" evidence="5">
    <location>
        <position position="349"/>
    </location>
    <ligand>
        <name>Fe cation</name>
        <dbReference type="ChEBI" id="CHEBI:24875"/>
        <note>catalytic</note>
    </ligand>
</feature>
<dbReference type="GO" id="GO:0046872">
    <property type="term" value="F:metal ion binding"/>
    <property type="evidence" value="ECO:0007669"/>
    <property type="project" value="UniProtKB-KW"/>
</dbReference>
<organism evidence="7">
    <name type="scientific">Picea sitchensis</name>
    <name type="common">Sitka spruce</name>
    <name type="synonym">Pinus sitchensis</name>
    <dbReference type="NCBI Taxonomy" id="3332"/>
    <lineage>
        <taxon>Eukaryota</taxon>
        <taxon>Viridiplantae</taxon>
        <taxon>Streptophyta</taxon>
        <taxon>Embryophyta</taxon>
        <taxon>Tracheophyta</taxon>
        <taxon>Spermatophyta</taxon>
        <taxon>Pinopsida</taxon>
        <taxon>Pinidae</taxon>
        <taxon>Conifers I</taxon>
        <taxon>Pinales</taxon>
        <taxon>Pinaceae</taxon>
        <taxon>Picea</taxon>
    </lineage>
</organism>
<evidence type="ECO:0008006" key="8">
    <source>
        <dbReference type="Google" id="ProtNLM"/>
    </source>
</evidence>
<evidence type="ECO:0000256" key="5">
    <source>
        <dbReference type="PIRSR" id="PIRSR604294-1"/>
    </source>
</evidence>
<dbReference type="AlphaFoldDB" id="A9NUZ5"/>
<keyword evidence="2 5" id="KW-0479">Metal-binding</keyword>
<dbReference type="PANTHER" id="PTHR10543:SF46">
    <property type="entry name" value="CAROTENOID CLEAVAGE DIOXYGENASE 4, CHLOROPLASTIC-RELATED"/>
    <property type="match status" value="1"/>
</dbReference>
<sequence>MAANCSINLSSVFNIPTRSYSHRLSTRHAHPVLVFSVKTEEKLPAVKSPKEKSAANGAGSQSPDFKSTPTATLPSENPINADSSAISTPSRPLPLAAVLCNAVDDLINNFIDNPLRPSVDPRIVLAGNFAPAQETAPVACPKVEGTLPACVDGIYIRNGPNPRYVPRGGHHLFDGDGMLHAVRIKDGRATFCSRFVRTHKFVQEEMAGGPVVPNVFSGFYSLGAAMARGALLTARVALGLFNPSNGAGLANTSLLYFNRKLMALGESDLPYVMKVTQAGDIDTVGRYDFDGKLFMGMTAHPKIDPETKELFAFRYGPIPPFLNYFRVSPAGEKEPDVGILSMLQPSFIHDFAISKQYAIFPDTQIVVNPMDMIVGGGSPIGCDTSKVPRLGVIQRYATDESAMKWFEVPGFNFFHSLNAWDEGDEIVLIAANSYPVEHVLERTHLVHSTVEKVRINLMTGRVSRKPLCSKCLEFGVINPRFLAKKNRYAYMSIGAPLPKIGGVVKLDFDKAEGSPAELADAKECVVASRAYGDGCFGSEPYFVPRTSDSNAEEDDGYIVAFAHNEGTGISSFLVMDAQSPTLEIVASVELPARVPYGFHGLFVSDADLATQN</sequence>
<evidence type="ECO:0000256" key="2">
    <source>
        <dbReference type="ARBA" id="ARBA00022723"/>
    </source>
</evidence>
<dbReference type="Pfam" id="PF03055">
    <property type="entry name" value="RPE65"/>
    <property type="match status" value="1"/>
</dbReference>
<protein>
    <recommendedName>
        <fullName evidence="8">Carotenoid cleavage dioxygenase 4</fullName>
    </recommendedName>
</protein>
<evidence type="ECO:0000256" key="1">
    <source>
        <dbReference type="ARBA" id="ARBA00006787"/>
    </source>
</evidence>